<dbReference type="RefSeq" id="WP_313980655.1">
    <property type="nucleotide sequence ID" value="NZ_JASJOR010000030.1"/>
</dbReference>
<evidence type="ECO:0000313" key="2">
    <source>
        <dbReference type="EMBL" id="MDJ1482048.1"/>
    </source>
</evidence>
<evidence type="ECO:0000313" key="3">
    <source>
        <dbReference type="EMBL" id="MDJ1492300.1"/>
    </source>
</evidence>
<dbReference type="EMBL" id="JASJOT010000002">
    <property type="protein sequence ID" value="MDJ1492300.1"/>
    <property type="molecule type" value="Genomic_DNA"/>
</dbReference>
<name>A0AAE3QSU2_9BACT</name>
<evidence type="ECO:0000313" key="4">
    <source>
        <dbReference type="Proteomes" id="UP001228581"/>
    </source>
</evidence>
<dbReference type="AlphaFoldDB" id="A0AAE3QSU2"/>
<feature type="region of interest" description="Disordered" evidence="1">
    <location>
        <begin position="1"/>
        <end position="60"/>
    </location>
</feature>
<evidence type="ECO:0000256" key="1">
    <source>
        <dbReference type="SAM" id="MobiDB-lite"/>
    </source>
</evidence>
<dbReference type="EMBL" id="JASJOS010000006">
    <property type="protein sequence ID" value="MDJ1482048.1"/>
    <property type="molecule type" value="Genomic_DNA"/>
</dbReference>
<protein>
    <submittedName>
        <fullName evidence="2">Uncharacterized protein</fullName>
    </submittedName>
</protein>
<comment type="caution">
    <text evidence="2">The sequence shown here is derived from an EMBL/GenBank/DDBJ whole genome shotgun (WGS) entry which is preliminary data.</text>
</comment>
<sequence>MKKTGKDIPKTSQKKAVAHSEEVNMNGKKGYNETNEDAPVNPDQTQKKKAKELKNQLPSE</sequence>
<dbReference type="Proteomes" id="UP001241110">
    <property type="component" value="Unassembled WGS sequence"/>
</dbReference>
<reference evidence="2 4" key="1">
    <citation type="submission" date="2023-05" db="EMBL/GenBank/DDBJ databases">
        <authorList>
            <person name="Zhang X."/>
        </authorList>
    </citation>
    <scope>NUCLEOTIDE SEQUENCE</scope>
    <source>
        <strain evidence="3 4">DM2B3-1</strain>
        <strain evidence="2">YF14B1</strain>
    </source>
</reference>
<evidence type="ECO:0000313" key="5">
    <source>
        <dbReference type="Proteomes" id="UP001241110"/>
    </source>
</evidence>
<dbReference type="Proteomes" id="UP001228581">
    <property type="component" value="Unassembled WGS sequence"/>
</dbReference>
<proteinExistence type="predicted"/>
<keyword evidence="4" id="KW-1185">Reference proteome</keyword>
<accession>A0AAE3QSU2</accession>
<gene>
    <name evidence="2" type="ORF">QNI16_16215</name>
    <name evidence="3" type="ORF">QNI19_05110</name>
</gene>
<organism evidence="2 5">
    <name type="scientific">Xanthocytophaga flava</name>
    <dbReference type="NCBI Taxonomy" id="3048013"/>
    <lineage>
        <taxon>Bacteria</taxon>
        <taxon>Pseudomonadati</taxon>
        <taxon>Bacteroidota</taxon>
        <taxon>Cytophagia</taxon>
        <taxon>Cytophagales</taxon>
        <taxon>Rhodocytophagaceae</taxon>
        <taxon>Xanthocytophaga</taxon>
    </lineage>
</organism>